<evidence type="ECO:0000256" key="1">
    <source>
        <dbReference type="SAM" id="Phobius"/>
    </source>
</evidence>
<gene>
    <name evidence="2" type="ORF">SAMN05720469_10953</name>
</gene>
<dbReference type="RefSeq" id="WP_073303521.1">
    <property type="nucleotide sequence ID" value="NZ_FRAW01000009.1"/>
</dbReference>
<protein>
    <submittedName>
        <fullName evidence="2">Uncharacterized protein</fullName>
    </submittedName>
</protein>
<dbReference type="EMBL" id="FRAW01000009">
    <property type="protein sequence ID" value="SHK54119.1"/>
    <property type="molecule type" value="Genomic_DNA"/>
</dbReference>
<keyword evidence="1" id="KW-0812">Transmembrane</keyword>
<reference evidence="3" key="1">
    <citation type="submission" date="2016-11" db="EMBL/GenBank/DDBJ databases">
        <authorList>
            <person name="Varghese N."/>
            <person name="Submissions S."/>
        </authorList>
    </citation>
    <scope>NUCLEOTIDE SEQUENCE [LARGE SCALE GENOMIC DNA]</scope>
    <source>
        <strain evidence="3">UWOS</strain>
    </source>
</reference>
<keyword evidence="1" id="KW-0472">Membrane</keyword>
<name>A0A1M6TB66_9BACT</name>
<evidence type="ECO:0000313" key="3">
    <source>
        <dbReference type="Proteomes" id="UP000184275"/>
    </source>
</evidence>
<organism evidence="2 3">
    <name type="scientific">Fibrobacter intestinalis</name>
    <dbReference type="NCBI Taxonomy" id="28122"/>
    <lineage>
        <taxon>Bacteria</taxon>
        <taxon>Pseudomonadati</taxon>
        <taxon>Fibrobacterota</taxon>
        <taxon>Fibrobacteria</taxon>
        <taxon>Fibrobacterales</taxon>
        <taxon>Fibrobacteraceae</taxon>
        <taxon>Fibrobacter</taxon>
    </lineage>
</organism>
<accession>A0A1M6TB66</accession>
<evidence type="ECO:0000313" key="2">
    <source>
        <dbReference type="EMBL" id="SHK54119.1"/>
    </source>
</evidence>
<dbReference type="AlphaFoldDB" id="A0A1M6TB66"/>
<sequence>MIVDIGRISNWNASKHEGSVYSDATHRTYFVQKRAFGRIRREPIVGDFVTIDQLDSRLKNRVLAGRIRGLETKKSSMGTVLLVLLFFAAVFLVWKSGILDSFSITKTEAPGKSEAPSLLHR</sequence>
<proteinExistence type="predicted"/>
<keyword evidence="3" id="KW-1185">Reference proteome</keyword>
<keyword evidence="1" id="KW-1133">Transmembrane helix</keyword>
<feature type="transmembrane region" description="Helical" evidence="1">
    <location>
        <begin position="76"/>
        <end position="94"/>
    </location>
</feature>
<dbReference type="Proteomes" id="UP000184275">
    <property type="component" value="Unassembled WGS sequence"/>
</dbReference>